<dbReference type="InterPro" id="IPR016181">
    <property type="entry name" value="Acyl_CoA_acyltransferase"/>
</dbReference>
<dbReference type="EMBL" id="JAQLXW010000002">
    <property type="protein sequence ID" value="MDB8002925.1"/>
    <property type="molecule type" value="Genomic_DNA"/>
</dbReference>
<proteinExistence type="predicted"/>
<name>A0AAW6CW50_9FIRM</name>
<evidence type="ECO:0000259" key="1">
    <source>
        <dbReference type="PROSITE" id="PS51186"/>
    </source>
</evidence>
<feature type="domain" description="N-acetyltransferase" evidence="1">
    <location>
        <begin position="2"/>
        <end position="141"/>
    </location>
</feature>
<dbReference type="Gene3D" id="3.40.630.30">
    <property type="match status" value="1"/>
</dbReference>
<reference evidence="2" key="1">
    <citation type="submission" date="2023-01" db="EMBL/GenBank/DDBJ databases">
        <title>Human gut microbiome strain richness.</title>
        <authorList>
            <person name="Chen-Liaw A."/>
        </authorList>
    </citation>
    <scope>NUCLEOTIDE SEQUENCE</scope>
    <source>
        <strain evidence="2">1001283st1_G1_1001283B150217_161031</strain>
    </source>
</reference>
<evidence type="ECO:0000313" key="3">
    <source>
        <dbReference type="Proteomes" id="UP001210809"/>
    </source>
</evidence>
<dbReference type="GO" id="GO:0016747">
    <property type="term" value="F:acyltransferase activity, transferring groups other than amino-acyl groups"/>
    <property type="evidence" value="ECO:0007669"/>
    <property type="project" value="InterPro"/>
</dbReference>
<comment type="caution">
    <text evidence="2">The sequence shown here is derived from an EMBL/GenBank/DDBJ whole genome shotgun (WGS) entry which is preliminary data.</text>
</comment>
<dbReference type="Pfam" id="PF00583">
    <property type="entry name" value="Acetyltransf_1"/>
    <property type="match status" value="1"/>
</dbReference>
<dbReference type="InterPro" id="IPR000182">
    <property type="entry name" value="GNAT_dom"/>
</dbReference>
<dbReference type="PROSITE" id="PS51186">
    <property type="entry name" value="GNAT"/>
    <property type="match status" value="1"/>
</dbReference>
<organism evidence="2 3">
    <name type="scientific">[Eubacterium] siraeum</name>
    <dbReference type="NCBI Taxonomy" id="39492"/>
    <lineage>
        <taxon>Bacteria</taxon>
        <taxon>Bacillati</taxon>
        <taxon>Bacillota</taxon>
        <taxon>Clostridia</taxon>
        <taxon>Eubacteriales</taxon>
        <taxon>Oscillospiraceae</taxon>
        <taxon>Oscillospiraceae incertae sedis</taxon>
    </lineage>
</organism>
<gene>
    <name evidence="2" type="ORF">PNE09_02465</name>
</gene>
<accession>A0AAW6CW50</accession>
<sequence length="141" mass="16596">MIDFVKSTEMKISLAPDQEGMLSTKETIKTIIRDNPDTVLAFDIFDENDLIGFILVNRFEDHKYFLWEYAIDISHQNKHKGTAALKKFIDLMRIRYDAKVITTTYIYGNDHAKHIYEKMGFEETDVVDEQDCHEVNMAYYI</sequence>
<dbReference type="Proteomes" id="UP001210809">
    <property type="component" value="Unassembled WGS sequence"/>
</dbReference>
<dbReference type="SUPFAM" id="SSF55729">
    <property type="entry name" value="Acyl-CoA N-acyltransferases (Nat)"/>
    <property type="match status" value="1"/>
</dbReference>
<dbReference type="AlphaFoldDB" id="A0AAW6CW50"/>
<protein>
    <submittedName>
        <fullName evidence="2">GNAT family N-acetyltransferase</fullName>
    </submittedName>
</protein>
<evidence type="ECO:0000313" key="2">
    <source>
        <dbReference type="EMBL" id="MDB8002925.1"/>
    </source>
</evidence>